<protein>
    <submittedName>
        <fullName evidence="4">Type IV leader peptidase family protein</fullName>
    </submittedName>
</protein>
<accession>A0A238JIF4</accession>
<dbReference type="OrthoDB" id="9789291at2"/>
<feature type="transmembrane region" description="Helical" evidence="2">
    <location>
        <begin position="73"/>
        <end position="94"/>
    </location>
</feature>
<keyword evidence="2" id="KW-1133">Transmembrane helix</keyword>
<dbReference type="PANTHER" id="PTHR30487:SF0">
    <property type="entry name" value="PREPILIN LEADER PEPTIDASE_N-METHYLTRANSFERASE-RELATED"/>
    <property type="match status" value="1"/>
</dbReference>
<evidence type="ECO:0000313" key="4">
    <source>
        <dbReference type="EMBL" id="SMX30458.1"/>
    </source>
</evidence>
<dbReference type="Proteomes" id="UP000225972">
    <property type="component" value="Unassembled WGS sequence"/>
</dbReference>
<feature type="transmembrane region" description="Helical" evidence="2">
    <location>
        <begin position="52"/>
        <end position="67"/>
    </location>
</feature>
<dbReference type="GO" id="GO:0004190">
    <property type="term" value="F:aspartic-type endopeptidase activity"/>
    <property type="evidence" value="ECO:0007669"/>
    <property type="project" value="InterPro"/>
</dbReference>
<dbReference type="GO" id="GO:0005886">
    <property type="term" value="C:plasma membrane"/>
    <property type="evidence" value="ECO:0007669"/>
    <property type="project" value="TreeGrafter"/>
</dbReference>
<proteinExistence type="inferred from homology"/>
<dbReference type="PANTHER" id="PTHR30487">
    <property type="entry name" value="TYPE 4 PREPILIN-LIKE PROTEINS LEADER PEPTIDE-PROCESSING ENZYME"/>
    <property type="match status" value="1"/>
</dbReference>
<keyword evidence="2" id="KW-0812">Transmembrane</keyword>
<dbReference type="Pfam" id="PF01478">
    <property type="entry name" value="Peptidase_A24"/>
    <property type="match status" value="1"/>
</dbReference>
<evidence type="ECO:0000256" key="1">
    <source>
        <dbReference type="ARBA" id="ARBA00005801"/>
    </source>
</evidence>
<keyword evidence="5" id="KW-1185">Reference proteome</keyword>
<organism evidence="4 5">
    <name type="scientific">Pelagimonas phthalicica</name>
    <dbReference type="NCBI Taxonomy" id="1037362"/>
    <lineage>
        <taxon>Bacteria</taxon>
        <taxon>Pseudomonadati</taxon>
        <taxon>Pseudomonadota</taxon>
        <taxon>Alphaproteobacteria</taxon>
        <taxon>Rhodobacterales</taxon>
        <taxon>Roseobacteraceae</taxon>
        <taxon>Pelagimonas</taxon>
    </lineage>
</organism>
<feature type="transmembrane region" description="Helical" evidence="2">
    <location>
        <begin position="114"/>
        <end position="140"/>
    </location>
</feature>
<dbReference type="RefSeq" id="WP_099249556.1">
    <property type="nucleotide sequence ID" value="NZ_FXXP01000005.1"/>
</dbReference>
<dbReference type="EMBL" id="FXXP01000005">
    <property type="protein sequence ID" value="SMX30458.1"/>
    <property type="molecule type" value="Genomic_DNA"/>
</dbReference>
<evidence type="ECO:0000259" key="3">
    <source>
        <dbReference type="Pfam" id="PF01478"/>
    </source>
</evidence>
<dbReference type="AlphaFoldDB" id="A0A238JIF4"/>
<reference evidence="5" key="1">
    <citation type="submission" date="2017-05" db="EMBL/GenBank/DDBJ databases">
        <authorList>
            <person name="Rodrigo-Torres L."/>
            <person name="Arahal R. D."/>
            <person name="Lucena T."/>
        </authorList>
    </citation>
    <scope>NUCLEOTIDE SEQUENCE [LARGE SCALE GENOMIC DNA]</scope>
    <source>
        <strain evidence="5">CECT 8649</strain>
    </source>
</reference>
<comment type="similarity">
    <text evidence="1">Belongs to the peptidase A24 family.</text>
</comment>
<gene>
    <name evidence="4" type="ORF">TRP8649_04602</name>
</gene>
<name>A0A238JIF4_9RHOB</name>
<feature type="transmembrane region" description="Helical" evidence="2">
    <location>
        <begin position="152"/>
        <end position="171"/>
    </location>
</feature>
<evidence type="ECO:0000313" key="5">
    <source>
        <dbReference type="Proteomes" id="UP000225972"/>
    </source>
</evidence>
<dbReference type="GO" id="GO:0006465">
    <property type="term" value="P:signal peptide processing"/>
    <property type="evidence" value="ECO:0007669"/>
    <property type="project" value="TreeGrafter"/>
</dbReference>
<feature type="domain" description="Prepilin type IV endopeptidase peptidase" evidence="3">
    <location>
        <begin position="33"/>
        <end position="137"/>
    </location>
</feature>
<sequence>MKLGLLIAIHISLYTGLFWLFPYHELGFALGIGSVMIWISVWDMLTFEIPDSATAMLALLAAAWLWFARPVMIWDHIAGGVIWPLLFWGIAALFERARGEVGLGFGDVKLMLPIGLLCGALASVHVVLIASLAGVLLMGVNGVLRRDRVENQALALGPFLVASGWAVWLALG</sequence>
<feature type="transmembrane region" description="Helical" evidence="2">
    <location>
        <begin position="27"/>
        <end position="45"/>
    </location>
</feature>
<keyword evidence="2" id="KW-0472">Membrane</keyword>
<dbReference type="Gene3D" id="1.20.120.1220">
    <property type="match status" value="1"/>
</dbReference>
<dbReference type="InterPro" id="IPR000045">
    <property type="entry name" value="Prepilin_IV_endopep_pep"/>
</dbReference>
<dbReference type="InterPro" id="IPR050882">
    <property type="entry name" value="Prepilin_peptidase/N-MTase"/>
</dbReference>
<evidence type="ECO:0000256" key="2">
    <source>
        <dbReference type="SAM" id="Phobius"/>
    </source>
</evidence>